<evidence type="ECO:0000256" key="3">
    <source>
        <dbReference type="ARBA" id="ARBA00023157"/>
    </source>
</evidence>
<evidence type="ECO:0000256" key="4">
    <source>
        <dbReference type="ARBA" id="ARBA00071970"/>
    </source>
</evidence>
<dbReference type="Proteomes" id="UP001157006">
    <property type="component" value="Chromosome 1L"/>
</dbReference>
<gene>
    <name evidence="7" type="ORF">VFH_I406160</name>
</gene>
<dbReference type="PROSITE" id="PS51485">
    <property type="entry name" value="PHYTOCYANIN"/>
    <property type="match status" value="1"/>
</dbReference>
<dbReference type="SUPFAM" id="SSF49503">
    <property type="entry name" value="Cupredoxins"/>
    <property type="match status" value="1"/>
</dbReference>
<dbReference type="Gene3D" id="2.60.40.420">
    <property type="entry name" value="Cupredoxins - blue copper proteins"/>
    <property type="match status" value="1"/>
</dbReference>
<evidence type="ECO:0000256" key="2">
    <source>
        <dbReference type="ARBA" id="ARBA00023008"/>
    </source>
</evidence>
<dbReference type="GO" id="GO:0009055">
    <property type="term" value="F:electron transfer activity"/>
    <property type="evidence" value="ECO:0007669"/>
    <property type="project" value="InterPro"/>
</dbReference>
<sequence length="129" mass="13560">MGEGRCSGNSTNVITMLILCMFVFHPKMICAEIFTVGDGQGWSFGVENWPAGKTFKAGDTLVFNYAPALHNVVKVSAADFNACVPKPLSGSTVFTSGADRIVLVKGTNFFLCGIPGHCGAGQKIAVNAI</sequence>
<dbReference type="PANTHER" id="PTHR33021">
    <property type="entry name" value="BLUE COPPER PROTEIN"/>
    <property type="match status" value="1"/>
</dbReference>
<keyword evidence="2" id="KW-0186">Copper</keyword>
<dbReference type="InterPro" id="IPR008972">
    <property type="entry name" value="Cupredoxin"/>
</dbReference>
<evidence type="ECO:0000256" key="5">
    <source>
        <dbReference type="ARBA" id="ARBA00082491"/>
    </source>
</evidence>
<proteinExistence type="predicted"/>
<reference evidence="7 8" key="1">
    <citation type="submission" date="2023-01" db="EMBL/GenBank/DDBJ databases">
        <authorList>
            <person name="Kreplak J."/>
        </authorList>
    </citation>
    <scope>NUCLEOTIDE SEQUENCE [LARGE SCALE GENOMIC DNA]</scope>
</reference>
<dbReference type="GO" id="GO:0005886">
    <property type="term" value="C:plasma membrane"/>
    <property type="evidence" value="ECO:0007669"/>
    <property type="project" value="TreeGrafter"/>
</dbReference>
<evidence type="ECO:0000259" key="6">
    <source>
        <dbReference type="PROSITE" id="PS51485"/>
    </source>
</evidence>
<name>A0AAV0YUV6_VICFA</name>
<accession>A0AAV0YUV6</accession>
<organism evidence="7 8">
    <name type="scientific">Vicia faba</name>
    <name type="common">Broad bean</name>
    <name type="synonym">Faba vulgaris</name>
    <dbReference type="NCBI Taxonomy" id="3906"/>
    <lineage>
        <taxon>Eukaryota</taxon>
        <taxon>Viridiplantae</taxon>
        <taxon>Streptophyta</taxon>
        <taxon>Embryophyta</taxon>
        <taxon>Tracheophyta</taxon>
        <taxon>Spermatophyta</taxon>
        <taxon>Magnoliopsida</taxon>
        <taxon>eudicotyledons</taxon>
        <taxon>Gunneridae</taxon>
        <taxon>Pentapetalae</taxon>
        <taxon>rosids</taxon>
        <taxon>fabids</taxon>
        <taxon>Fabales</taxon>
        <taxon>Fabaceae</taxon>
        <taxon>Papilionoideae</taxon>
        <taxon>50 kb inversion clade</taxon>
        <taxon>NPAAA clade</taxon>
        <taxon>Hologalegina</taxon>
        <taxon>IRL clade</taxon>
        <taxon>Fabeae</taxon>
        <taxon>Vicia</taxon>
    </lineage>
</organism>
<dbReference type="InterPro" id="IPR041844">
    <property type="entry name" value="Plantacyanin"/>
</dbReference>
<dbReference type="PANTHER" id="PTHR33021:SF341">
    <property type="entry name" value="BASIC BLUE PROTEIN-LIKE"/>
    <property type="match status" value="1"/>
</dbReference>
<dbReference type="AlphaFoldDB" id="A0AAV0YUV6"/>
<dbReference type="InterPro" id="IPR003245">
    <property type="entry name" value="Phytocyanin_dom"/>
</dbReference>
<keyword evidence="8" id="KW-1185">Reference proteome</keyword>
<feature type="domain" description="Phytocyanin" evidence="6">
    <location>
        <begin position="32"/>
        <end position="129"/>
    </location>
</feature>
<dbReference type="InterPro" id="IPR039391">
    <property type="entry name" value="Phytocyanin-like"/>
</dbReference>
<dbReference type="Pfam" id="PF02298">
    <property type="entry name" value="Cu_bind_like"/>
    <property type="match status" value="1"/>
</dbReference>
<keyword evidence="1" id="KW-0479">Metal-binding</keyword>
<evidence type="ECO:0000313" key="8">
    <source>
        <dbReference type="Proteomes" id="UP001157006"/>
    </source>
</evidence>
<keyword evidence="3" id="KW-1015">Disulfide bond</keyword>
<dbReference type="EMBL" id="OX451736">
    <property type="protein sequence ID" value="CAI8589716.1"/>
    <property type="molecule type" value="Genomic_DNA"/>
</dbReference>
<protein>
    <recommendedName>
        <fullName evidence="4">Basic blue protein</fullName>
    </recommendedName>
    <alternativeName>
        <fullName evidence="5">Plantacyanin</fullName>
    </alternativeName>
</protein>
<dbReference type="GO" id="GO:0046872">
    <property type="term" value="F:metal ion binding"/>
    <property type="evidence" value="ECO:0007669"/>
    <property type="project" value="UniProtKB-KW"/>
</dbReference>
<evidence type="ECO:0000313" key="7">
    <source>
        <dbReference type="EMBL" id="CAI8589716.1"/>
    </source>
</evidence>
<evidence type="ECO:0000256" key="1">
    <source>
        <dbReference type="ARBA" id="ARBA00022723"/>
    </source>
</evidence>
<dbReference type="CDD" id="cd11013">
    <property type="entry name" value="Plantacyanin"/>
    <property type="match status" value="1"/>
</dbReference>
<dbReference type="FunFam" id="2.60.40.420:FF:000013">
    <property type="entry name" value="basic blue protein-like"/>
    <property type="match status" value="1"/>
</dbReference>